<reference evidence="1 2" key="1">
    <citation type="journal article" date="2022" name="bioRxiv">
        <title>The genome of the oomycete Peronosclerospora sorghi, a cosmopolitan pathogen of maize and sorghum, is inflated with dispersed pseudogenes.</title>
        <authorList>
            <person name="Fletcher K."/>
            <person name="Martin F."/>
            <person name="Isakeit T."/>
            <person name="Cavanaugh K."/>
            <person name="Magill C."/>
            <person name="Michelmore R."/>
        </authorList>
    </citation>
    <scope>NUCLEOTIDE SEQUENCE [LARGE SCALE GENOMIC DNA]</scope>
    <source>
        <strain evidence="1">P6</strain>
    </source>
</reference>
<evidence type="ECO:0000313" key="2">
    <source>
        <dbReference type="Proteomes" id="UP001163321"/>
    </source>
</evidence>
<organism evidence="1 2">
    <name type="scientific">Peronosclerospora sorghi</name>
    <dbReference type="NCBI Taxonomy" id="230839"/>
    <lineage>
        <taxon>Eukaryota</taxon>
        <taxon>Sar</taxon>
        <taxon>Stramenopiles</taxon>
        <taxon>Oomycota</taxon>
        <taxon>Peronosporomycetes</taxon>
        <taxon>Peronosporales</taxon>
        <taxon>Peronosporaceae</taxon>
        <taxon>Peronosclerospora</taxon>
    </lineage>
</organism>
<evidence type="ECO:0000313" key="1">
    <source>
        <dbReference type="EMBL" id="KAI9906799.1"/>
    </source>
</evidence>
<comment type="caution">
    <text evidence="1">The sequence shown here is derived from an EMBL/GenBank/DDBJ whole genome shotgun (WGS) entry which is preliminary data.</text>
</comment>
<sequence>MKRYQVLWLRHLLTDLSVGSLPSTMVYVDNQAAITMAEHSGYLSRSKHIDLRIIFSVMQWRLVNSRSSLFQAMNNLMIT</sequence>
<proteinExistence type="predicted"/>
<name>A0ACC0VLJ2_9STRA</name>
<accession>A0ACC0VLJ2</accession>
<dbReference type="EMBL" id="CM047587">
    <property type="protein sequence ID" value="KAI9906799.1"/>
    <property type="molecule type" value="Genomic_DNA"/>
</dbReference>
<keyword evidence="2" id="KW-1185">Reference proteome</keyword>
<dbReference type="Proteomes" id="UP001163321">
    <property type="component" value="Chromosome 8"/>
</dbReference>
<protein>
    <submittedName>
        <fullName evidence="1">Uncharacterized protein</fullName>
    </submittedName>
</protein>
<gene>
    <name evidence="1" type="ORF">PsorP6_016341</name>
</gene>